<gene>
    <name evidence="1" type="ORF">MENT_LOCUS53802</name>
</gene>
<sequence>MYKNGHEKPVYCLNFKREQPYSQNYRPYYPNAPQPVVYEQRRYVEDRGSCVPCCCCFPFCIPIPFCFPCGDC</sequence>
<evidence type="ECO:0000313" key="2">
    <source>
        <dbReference type="Proteomes" id="UP000580250"/>
    </source>
</evidence>
<accession>A0A6V7XM51</accession>
<dbReference type="EMBL" id="CAJEWN010001834">
    <property type="protein sequence ID" value="CAD2200341.1"/>
    <property type="molecule type" value="Genomic_DNA"/>
</dbReference>
<name>A0A6V7XM51_MELEN</name>
<dbReference type="Proteomes" id="UP000580250">
    <property type="component" value="Unassembled WGS sequence"/>
</dbReference>
<dbReference type="AlphaFoldDB" id="A0A6V7XM51"/>
<reference evidence="1 2" key="1">
    <citation type="submission" date="2020-08" db="EMBL/GenBank/DDBJ databases">
        <authorList>
            <person name="Koutsovoulos G."/>
            <person name="Danchin GJ E."/>
        </authorList>
    </citation>
    <scope>NUCLEOTIDE SEQUENCE [LARGE SCALE GENOMIC DNA]</scope>
</reference>
<protein>
    <submittedName>
        <fullName evidence="1">Uncharacterized protein</fullName>
    </submittedName>
</protein>
<evidence type="ECO:0000313" key="1">
    <source>
        <dbReference type="EMBL" id="CAD2200341.1"/>
    </source>
</evidence>
<proteinExistence type="predicted"/>
<organism evidence="1 2">
    <name type="scientific">Meloidogyne enterolobii</name>
    <name type="common">Root-knot nematode worm</name>
    <name type="synonym">Meloidogyne mayaguensis</name>
    <dbReference type="NCBI Taxonomy" id="390850"/>
    <lineage>
        <taxon>Eukaryota</taxon>
        <taxon>Metazoa</taxon>
        <taxon>Ecdysozoa</taxon>
        <taxon>Nematoda</taxon>
        <taxon>Chromadorea</taxon>
        <taxon>Rhabditida</taxon>
        <taxon>Tylenchina</taxon>
        <taxon>Tylenchomorpha</taxon>
        <taxon>Tylenchoidea</taxon>
        <taxon>Meloidogynidae</taxon>
        <taxon>Meloidogyninae</taxon>
        <taxon>Meloidogyne</taxon>
    </lineage>
</organism>
<comment type="caution">
    <text evidence="1">The sequence shown here is derived from an EMBL/GenBank/DDBJ whole genome shotgun (WGS) entry which is preliminary data.</text>
</comment>